<protein>
    <submittedName>
        <fullName evidence="2">Uncharacterized protein</fullName>
    </submittedName>
</protein>
<dbReference type="Proteomes" id="UP000827092">
    <property type="component" value="Unassembled WGS sequence"/>
</dbReference>
<evidence type="ECO:0000256" key="1">
    <source>
        <dbReference type="SAM" id="MobiDB-lite"/>
    </source>
</evidence>
<comment type="caution">
    <text evidence="2">The sequence shown here is derived from an EMBL/GenBank/DDBJ whole genome shotgun (WGS) entry which is preliminary data.</text>
</comment>
<feature type="region of interest" description="Disordered" evidence="1">
    <location>
        <begin position="370"/>
        <end position="405"/>
    </location>
</feature>
<evidence type="ECO:0000313" key="2">
    <source>
        <dbReference type="EMBL" id="KAG8175438.1"/>
    </source>
</evidence>
<dbReference type="EMBL" id="JAFNEN010001003">
    <property type="protein sequence ID" value="KAG8175438.1"/>
    <property type="molecule type" value="Genomic_DNA"/>
</dbReference>
<gene>
    <name evidence="2" type="ORF">JTE90_012168</name>
</gene>
<organism evidence="2 3">
    <name type="scientific">Oedothorax gibbosus</name>
    <dbReference type="NCBI Taxonomy" id="931172"/>
    <lineage>
        <taxon>Eukaryota</taxon>
        <taxon>Metazoa</taxon>
        <taxon>Ecdysozoa</taxon>
        <taxon>Arthropoda</taxon>
        <taxon>Chelicerata</taxon>
        <taxon>Arachnida</taxon>
        <taxon>Araneae</taxon>
        <taxon>Araneomorphae</taxon>
        <taxon>Entelegynae</taxon>
        <taxon>Araneoidea</taxon>
        <taxon>Linyphiidae</taxon>
        <taxon>Erigoninae</taxon>
        <taxon>Oedothorax</taxon>
    </lineage>
</organism>
<reference evidence="2 3" key="1">
    <citation type="journal article" date="2022" name="Nat. Ecol. Evol.">
        <title>A masculinizing supergene underlies an exaggerated male reproductive morph in a spider.</title>
        <authorList>
            <person name="Hendrickx F."/>
            <person name="De Corte Z."/>
            <person name="Sonet G."/>
            <person name="Van Belleghem S.M."/>
            <person name="Kostlbacher S."/>
            <person name="Vangestel C."/>
        </authorList>
    </citation>
    <scope>NUCLEOTIDE SEQUENCE [LARGE SCALE GENOMIC DNA]</scope>
    <source>
        <strain evidence="2">W744_W776</strain>
    </source>
</reference>
<evidence type="ECO:0000313" key="3">
    <source>
        <dbReference type="Proteomes" id="UP000827092"/>
    </source>
</evidence>
<proteinExistence type="predicted"/>
<feature type="non-terminal residue" evidence="2">
    <location>
        <position position="1"/>
    </location>
</feature>
<sequence>GIYFYDFGKERVFRYPPEDFETDIFNFPSVQKVIEYKIVPSASKTVKSSTKSQQTEERNAIYIRNNRNLNNGQQNPNKIFNSITPDALRNKMKIPPMRSDYRTVFERSYNNNRKSGYIPEAQTSKENSQVENLQNFNEHFRSQDSNDFVEKVLEDNLNEEKSPSFHYDIKNQDRSLQRKQNDDIEKFFQELEEKHLKHPIKSLDYFSDQNNLPSLHPKYGEIDNLKRNQRDSLQRFQVNNKRDFRRQGSDTNLNFPIIPSSNVKYQIPETFQRNLPLKTFQTYKEQRFRQKPNRQAPEQYFNQAYNPPLNSNYRNQENIRPHHQTDFVNREPFKLAHHIGFGNQENLLPHSSFGNQGMLPEVQQMSYDNRRNSPHALYGNQYSFQPPQQNQENVPPPSSNYGYQPIQSERFKNRDSLHEPHFEGLNRQSSLDAQQRKQPNQGFYENRVGNLKRPQEFSTKKYLWSRLMRDDAKKNMYLFKAKNCTFLLGLGSPVG</sequence>
<keyword evidence="3" id="KW-1185">Reference proteome</keyword>
<dbReference type="AlphaFoldDB" id="A0AAV6TUW1"/>
<accession>A0AAV6TUW1</accession>
<name>A0AAV6TUW1_9ARAC</name>